<keyword evidence="6 8" id="KW-0627">Porphyrin biosynthesis</keyword>
<dbReference type="GO" id="GO:0019353">
    <property type="term" value="P:protoporphyrinogen IX biosynthetic process from glutamate"/>
    <property type="evidence" value="ECO:0007669"/>
    <property type="project" value="TreeGrafter"/>
</dbReference>
<proteinExistence type="inferred from homology"/>
<dbReference type="EMBL" id="FOCG01000001">
    <property type="protein sequence ID" value="SEM65354.1"/>
    <property type="molecule type" value="Genomic_DNA"/>
</dbReference>
<reference evidence="17 18" key="1">
    <citation type="submission" date="2016-10" db="EMBL/GenBank/DDBJ databases">
        <authorList>
            <person name="de Groot N.N."/>
        </authorList>
    </citation>
    <scope>NUCLEOTIDE SEQUENCE [LARGE SCALE GENOMIC DNA]</scope>
    <source>
        <strain evidence="17 18">CGMCC 1.5070</strain>
    </source>
</reference>
<feature type="binding site" evidence="8 10">
    <location>
        <begin position="112"/>
        <end position="114"/>
    </location>
    <ligand>
        <name>substrate</name>
    </ligand>
</feature>
<comment type="similarity">
    <text evidence="2 8 13">Belongs to the glutamyl-tRNA reductase family.</text>
</comment>
<evidence type="ECO:0000256" key="7">
    <source>
        <dbReference type="ARBA" id="ARBA00047464"/>
    </source>
</evidence>
<comment type="function">
    <text evidence="8">Catalyzes the NADPH-dependent reduction of glutamyl-tRNA(Glu) to glutamate 1-semialdehyde (GSA).</text>
</comment>
<comment type="domain">
    <text evidence="8">Possesses an unusual extended V-shaped dimeric structure with each monomer consisting of three distinct domains arranged along a curved 'spinal' alpha-helix. The N-terminal catalytic domain specifically recognizes the glutamate moiety of the substrate. The second domain is the NADPH-binding domain, and the third C-terminal domain is responsible for dimerization.</text>
</comment>
<dbReference type="UniPathway" id="UPA00251">
    <property type="reaction ID" value="UER00316"/>
</dbReference>
<dbReference type="Gene3D" id="3.30.460.30">
    <property type="entry name" value="Glutamyl-tRNA reductase, N-terminal domain"/>
    <property type="match status" value="1"/>
</dbReference>
<evidence type="ECO:0000256" key="6">
    <source>
        <dbReference type="ARBA" id="ARBA00023244"/>
    </source>
</evidence>
<feature type="active site" description="Nucleophile" evidence="8 9">
    <location>
        <position position="50"/>
    </location>
</feature>
<evidence type="ECO:0000259" key="16">
    <source>
        <dbReference type="Pfam" id="PF05201"/>
    </source>
</evidence>
<evidence type="ECO:0000259" key="14">
    <source>
        <dbReference type="Pfam" id="PF00745"/>
    </source>
</evidence>
<dbReference type="FunFam" id="3.30.460.30:FF:000001">
    <property type="entry name" value="Glutamyl-tRNA reductase"/>
    <property type="match status" value="1"/>
</dbReference>
<evidence type="ECO:0000256" key="2">
    <source>
        <dbReference type="ARBA" id="ARBA00005916"/>
    </source>
</evidence>
<name>A0A1H8A608_9FIRM</name>
<dbReference type="EC" id="1.2.1.70" evidence="3 8"/>
<evidence type="ECO:0000256" key="11">
    <source>
        <dbReference type="PIRSR" id="PIRSR000445-3"/>
    </source>
</evidence>
<dbReference type="InterPro" id="IPR015895">
    <property type="entry name" value="4pyrrol_synth_GluRdtase_N"/>
</dbReference>
<comment type="subunit">
    <text evidence="8">Homodimer.</text>
</comment>
<dbReference type="AlphaFoldDB" id="A0A1H8A608"/>
<dbReference type="PANTHER" id="PTHR43013">
    <property type="entry name" value="GLUTAMYL-TRNA REDUCTASE"/>
    <property type="match status" value="1"/>
</dbReference>
<feature type="binding site" evidence="8 10">
    <location>
        <position position="107"/>
    </location>
    <ligand>
        <name>substrate</name>
    </ligand>
</feature>
<protein>
    <recommendedName>
        <fullName evidence="3 8">Glutamyl-tRNA reductase</fullName>
        <shortName evidence="8">GluTR</shortName>
        <ecNumber evidence="3 8">1.2.1.70</ecNumber>
    </recommendedName>
</protein>
<sequence>MNIKMVGIDHSKATIEYRELFSFTKSTAAAAMQRVLAEFGVEGCVILSTCNRTELWLSYETEPSRTPYEILCAVKNINPQDYENYFIERSGAQALRHLLLTSCGMKSKVFGEDQIITQVGDALALSHDCECSDSVLERLFRTAVTAAKRVKTTVHLTALDSSVATRTADLLHKELGDLQDVCCLVIGNGEMGRLTAQTLVEQGCNVKITLRTYKTGEVIIPSGCCVVPYDDRYKQLAQCRVVVSATVSPHHTIKYDEALPYLDGSPKLMIDLAVPRDISCELANVRGVRLFDIDSLGGASVSEAENEGVALANRILEEYYEEFENWYYFRGLVPKINDISALAATDITGRIHKTIQRLAIDTDEQERLSQLVENASIKVVAKLMFGLRDNLDRDKWEDCIQGLEKAVHS</sequence>
<evidence type="ECO:0000256" key="10">
    <source>
        <dbReference type="PIRSR" id="PIRSR000445-2"/>
    </source>
</evidence>
<feature type="site" description="Important for activity" evidence="8 12">
    <location>
        <position position="97"/>
    </location>
</feature>
<dbReference type="GO" id="GO:0050661">
    <property type="term" value="F:NADP binding"/>
    <property type="evidence" value="ECO:0007669"/>
    <property type="project" value="InterPro"/>
</dbReference>
<feature type="domain" description="Tetrapyrrole biosynthesis glutamyl-tRNA reductase dimerisation" evidence="14">
    <location>
        <begin position="312"/>
        <end position="405"/>
    </location>
</feature>
<evidence type="ECO:0000313" key="18">
    <source>
        <dbReference type="Proteomes" id="UP000199158"/>
    </source>
</evidence>
<keyword evidence="4 8" id="KW-0521">NADP</keyword>
<dbReference type="Pfam" id="PF00745">
    <property type="entry name" value="GlutR_dimer"/>
    <property type="match status" value="1"/>
</dbReference>
<dbReference type="Pfam" id="PF01488">
    <property type="entry name" value="Shikimate_DH"/>
    <property type="match status" value="1"/>
</dbReference>
<dbReference type="SUPFAM" id="SSF69742">
    <property type="entry name" value="Glutamyl tRNA-reductase catalytic, N-terminal domain"/>
    <property type="match status" value="1"/>
</dbReference>
<dbReference type="Gene3D" id="3.40.50.720">
    <property type="entry name" value="NAD(P)-binding Rossmann-like Domain"/>
    <property type="match status" value="1"/>
</dbReference>
<evidence type="ECO:0000256" key="8">
    <source>
        <dbReference type="HAMAP-Rule" id="MF_00087"/>
    </source>
</evidence>
<feature type="domain" description="Quinate/shikimate 5-dehydrogenase/glutamyl-tRNA reductase" evidence="15">
    <location>
        <begin position="170"/>
        <end position="296"/>
    </location>
</feature>
<evidence type="ECO:0000259" key="15">
    <source>
        <dbReference type="Pfam" id="PF01488"/>
    </source>
</evidence>
<keyword evidence="5 8" id="KW-0560">Oxidoreductase</keyword>
<evidence type="ECO:0000256" key="3">
    <source>
        <dbReference type="ARBA" id="ARBA00012970"/>
    </source>
</evidence>
<feature type="domain" description="Glutamyl-tRNA reductase N-terminal" evidence="16">
    <location>
        <begin position="6"/>
        <end position="153"/>
    </location>
</feature>
<evidence type="ECO:0000256" key="5">
    <source>
        <dbReference type="ARBA" id="ARBA00023002"/>
    </source>
</evidence>
<dbReference type="GO" id="GO:0008883">
    <property type="term" value="F:glutamyl-tRNA reductase activity"/>
    <property type="evidence" value="ECO:0007669"/>
    <property type="project" value="UniProtKB-UniRule"/>
</dbReference>
<organism evidence="17 18">
    <name type="scientific">Hydrogenoanaerobacterium saccharovorans</name>
    <dbReference type="NCBI Taxonomy" id="474960"/>
    <lineage>
        <taxon>Bacteria</taxon>
        <taxon>Bacillati</taxon>
        <taxon>Bacillota</taxon>
        <taxon>Clostridia</taxon>
        <taxon>Eubacteriales</taxon>
        <taxon>Oscillospiraceae</taxon>
        <taxon>Hydrogenoanaerobacterium</taxon>
    </lineage>
</organism>
<dbReference type="STRING" id="474960.SAMN05216180_1099"/>
<dbReference type="Proteomes" id="UP000199158">
    <property type="component" value="Unassembled WGS sequence"/>
</dbReference>
<feature type="binding site" evidence="8 11">
    <location>
        <begin position="187"/>
        <end position="192"/>
    </location>
    <ligand>
        <name>NADP(+)</name>
        <dbReference type="ChEBI" id="CHEBI:58349"/>
    </ligand>
</feature>
<dbReference type="PIRSF" id="PIRSF000445">
    <property type="entry name" value="4pyrrol_synth_GluRdtase"/>
    <property type="match status" value="1"/>
</dbReference>
<evidence type="ECO:0000313" key="17">
    <source>
        <dbReference type="EMBL" id="SEM65354.1"/>
    </source>
</evidence>
<dbReference type="NCBIfam" id="TIGR01035">
    <property type="entry name" value="hemA"/>
    <property type="match status" value="1"/>
</dbReference>
<comment type="catalytic activity">
    <reaction evidence="7 8 13">
        <text>(S)-4-amino-5-oxopentanoate + tRNA(Glu) + NADP(+) = L-glutamyl-tRNA(Glu) + NADPH + H(+)</text>
        <dbReference type="Rhea" id="RHEA:12344"/>
        <dbReference type="Rhea" id="RHEA-COMP:9663"/>
        <dbReference type="Rhea" id="RHEA-COMP:9680"/>
        <dbReference type="ChEBI" id="CHEBI:15378"/>
        <dbReference type="ChEBI" id="CHEBI:57501"/>
        <dbReference type="ChEBI" id="CHEBI:57783"/>
        <dbReference type="ChEBI" id="CHEBI:58349"/>
        <dbReference type="ChEBI" id="CHEBI:78442"/>
        <dbReference type="ChEBI" id="CHEBI:78520"/>
        <dbReference type="EC" id="1.2.1.70"/>
    </reaction>
</comment>
<evidence type="ECO:0000256" key="12">
    <source>
        <dbReference type="PIRSR" id="PIRSR000445-4"/>
    </source>
</evidence>
<dbReference type="InterPro" id="IPR036291">
    <property type="entry name" value="NAD(P)-bd_dom_sf"/>
</dbReference>
<accession>A0A1H8A608</accession>
<evidence type="ECO:0000256" key="13">
    <source>
        <dbReference type="RuleBase" id="RU000584"/>
    </source>
</evidence>
<gene>
    <name evidence="8" type="primary">hemA</name>
    <name evidence="17" type="ORF">SAMN05216180_1099</name>
</gene>
<dbReference type="Pfam" id="PF05201">
    <property type="entry name" value="GlutR_N"/>
    <property type="match status" value="1"/>
</dbReference>
<evidence type="ECO:0000256" key="9">
    <source>
        <dbReference type="PIRSR" id="PIRSR000445-1"/>
    </source>
</evidence>
<feature type="binding site" evidence="8 10">
    <location>
        <position position="118"/>
    </location>
    <ligand>
        <name>substrate</name>
    </ligand>
</feature>
<comment type="pathway">
    <text evidence="1 8 13">Porphyrin-containing compound metabolism; protoporphyrin-IX biosynthesis; 5-aminolevulinate from L-glutamyl-tRNA(Glu): step 1/2.</text>
</comment>
<dbReference type="InterPro" id="IPR015896">
    <property type="entry name" value="4pyrrol_synth_GluRdtase_dimer"/>
</dbReference>
<dbReference type="HAMAP" id="MF_00087">
    <property type="entry name" value="Glu_tRNA_reductase"/>
    <property type="match status" value="1"/>
</dbReference>
<dbReference type="InterPro" id="IPR000343">
    <property type="entry name" value="4pyrrol_synth_GluRdtase"/>
</dbReference>
<dbReference type="PANTHER" id="PTHR43013:SF1">
    <property type="entry name" value="GLUTAMYL-TRNA REDUCTASE"/>
    <property type="match status" value="1"/>
</dbReference>
<feature type="binding site" evidence="8 10">
    <location>
        <begin position="49"/>
        <end position="52"/>
    </location>
    <ligand>
        <name>substrate</name>
    </ligand>
</feature>
<dbReference type="SUPFAM" id="SSF51735">
    <property type="entry name" value="NAD(P)-binding Rossmann-fold domains"/>
    <property type="match status" value="1"/>
</dbReference>
<dbReference type="InterPro" id="IPR036343">
    <property type="entry name" value="GluRdtase_N_sf"/>
</dbReference>
<dbReference type="RefSeq" id="WP_242943133.1">
    <property type="nucleotide sequence ID" value="NZ_FOCG01000001.1"/>
</dbReference>
<comment type="miscellaneous">
    <text evidence="8">During catalysis, the active site Cys acts as a nucleophile attacking the alpha-carbonyl group of tRNA-bound glutamate with the formation of a thioester intermediate between enzyme and glutamate, and the concomitant release of tRNA(Glu). The thioester intermediate is finally reduced by direct hydride transfer from NADPH, to form the product GSA.</text>
</comment>
<dbReference type="InterPro" id="IPR006151">
    <property type="entry name" value="Shikm_DH/Glu-tRNA_Rdtase"/>
</dbReference>
<evidence type="ECO:0000256" key="4">
    <source>
        <dbReference type="ARBA" id="ARBA00022857"/>
    </source>
</evidence>
<keyword evidence="18" id="KW-1185">Reference proteome</keyword>
<evidence type="ECO:0000256" key="1">
    <source>
        <dbReference type="ARBA" id="ARBA00005059"/>
    </source>
</evidence>